<dbReference type="RefSeq" id="WP_146319775.1">
    <property type="nucleotide sequence ID" value="NZ_VCQV01000036.1"/>
</dbReference>
<dbReference type="GO" id="GO:0005524">
    <property type="term" value="F:ATP binding"/>
    <property type="evidence" value="ECO:0007669"/>
    <property type="project" value="TreeGrafter"/>
</dbReference>
<dbReference type="InterPro" id="IPR003593">
    <property type="entry name" value="AAA+_ATPase"/>
</dbReference>
<evidence type="ECO:0000256" key="1">
    <source>
        <dbReference type="SAM" id="MobiDB-lite"/>
    </source>
</evidence>
<reference evidence="3 4" key="1">
    <citation type="submission" date="2019-05" db="EMBL/GenBank/DDBJ databases">
        <authorList>
            <person name="Lee S.D."/>
        </authorList>
    </citation>
    <scope>NUCLEOTIDE SEQUENCE [LARGE SCALE GENOMIC DNA]</scope>
    <source>
        <strain evidence="3 4">C5-26</strain>
    </source>
</reference>
<feature type="compositionally biased region" description="Basic and acidic residues" evidence="1">
    <location>
        <begin position="377"/>
        <end position="387"/>
    </location>
</feature>
<dbReference type="GO" id="GO:0016887">
    <property type="term" value="F:ATP hydrolysis activity"/>
    <property type="evidence" value="ECO:0007669"/>
    <property type="project" value="TreeGrafter"/>
</dbReference>
<dbReference type="EMBL" id="VCQV01000036">
    <property type="protein sequence ID" value="TWP33717.1"/>
    <property type="molecule type" value="Genomic_DNA"/>
</dbReference>
<feature type="domain" description="AAA+ ATPase" evidence="2">
    <location>
        <begin position="128"/>
        <end position="305"/>
    </location>
</feature>
<evidence type="ECO:0000313" key="3">
    <source>
        <dbReference type="EMBL" id="TWP33717.1"/>
    </source>
</evidence>
<gene>
    <name evidence="3" type="ORF">FGL98_19955</name>
</gene>
<name>A0A563DTY9_9MICO</name>
<organism evidence="3 4">
    <name type="scientific">Leekyejoonella antrihumi</name>
    <dbReference type="NCBI Taxonomy" id="1660198"/>
    <lineage>
        <taxon>Bacteria</taxon>
        <taxon>Bacillati</taxon>
        <taxon>Actinomycetota</taxon>
        <taxon>Actinomycetes</taxon>
        <taxon>Micrococcales</taxon>
        <taxon>Dermacoccaceae</taxon>
        <taxon>Leekyejoonella</taxon>
    </lineage>
</organism>
<dbReference type="AlphaFoldDB" id="A0A563DTY9"/>
<dbReference type="GO" id="GO:0009898">
    <property type="term" value="C:cytoplasmic side of plasma membrane"/>
    <property type="evidence" value="ECO:0007669"/>
    <property type="project" value="TreeGrafter"/>
</dbReference>
<dbReference type="Proteomes" id="UP000320244">
    <property type="component" value="Unassembled WGS sequence"/>
</dbReference>
<reference evidence="3 4" key="2">
    <citation type="submission" date="2019-08" db="EMBL/GenBank/DDBJ databases">
        <title>Jejuicoccus antrihumi gen. nov., sp. nov., a new member of the family Dermacoccaceae isolated from a cave.</title>
        <authorList>
            <person name="Schumann P."/>
            <person name="Kim I.S."/>
        </authorList>
    </citation>
    <scope>NUCLEOTIDE SEQUENCE [LARGE SCALE GENOMIC DNA]</scope>
    <source>
        <strain evidence="3 4">C5-26</strain>
    </source>
</reference>
<dbReference type="SMART" id="SM00382">
    <property type="entry name" value="AAA"/>
    <property type="match status" value="1"/>
</dbReference>
<accession>A0A563DTY9</accession>
<dbReference type="InterPro" id="IPR025669">
    <property type="entry name" value="AAA_dom"/>
</dbReference>
<protein>
    <submittedName>
        <fullName evidence="3">MinD/ParA family protein</fullName>
    </submittedName>
</protein>
<comment type="caution">
    <text evidence="3">The sequence shown here is derived from an EMBL/GenBank/DDBJ whole genome shotgun (WGS) entry which is preliminary data.</text>
</comment>
<evidence type="ECO:0000313" key="4">
    <source>
        <dbReference type="Proteomes" id="UP000320244"/>
    </source>
</evidence>
<dbReference type="GO" id="GO:0051782">
    <property type="term" value="P:negative regulation of cell division"/>
    <property type="evidence" value="ECO:0007669"/>
    <property type="project" value="TreeGrafter"/>
</dbReference>
<feature type="region of interest" description="Disordered" evidence="1">
    <location>
        <begin position="366"/>
        <end position="402"/>
    </location>
</feature>
<dbReference type="Gene3D" id="3.40.50.300">
    <property type="entry name" value="P-loop containing nucleotide triphosphate hydrolases"/>
    <property type="match status" value="1"/>
</dbReference>
<dbReference type="PANTHER" id="PTHR43384:SF13">
    <property type="entry name" value="SLR0110 PROTEIN"/>
    <property type="match status" value="1"/>
</dbReference>
<dbReference type="OrthoDB" id="3448281at2"/>
<sequence length="402" mass="42652">MTVLWEPDTHSLDSLRMALGQTLRVVDSGPTAMRAVTEDRTQDLLVVGPDIDLTAALGACETLRLERPEVGVVLMRRRLDVAVLGEALRAGVREVVAADDLGALSDACRRSQELSRRLGGATGPAQDARVITVFSAKGGCGKTTVSSNIAADLAQTGARVLLVDLDLAFGDVAISLGLGPERTMADLVSMAGHIDQEGLASVVTSHQNGLDVLCAPAHPGDADRISGALVSETLRAARRFYDVVVIDTPPAFTEHVLASFDVSDLSLVLATLDIPSVKNLRLALDTLDLLGHPQESRLVVLNRADAKTGLTIDDVSTAIHHEVDAQIPDSKDVTAATNRGVPIVLHQPRHPVSVALRAIARQRVLPGAGGPAKSAKRPTEPRVEKQKSSLFRRRTVDARSEA</sequence>
<dbReference type="InterPro" id="IPR027417">
    <property type="entry name" value="P-loop_NTPase"/>
</dbReference>
<proteinExistence type="predicted"/>
<dbReference type="Pfam" id="PF13614">
    <property type="entry name" value="AAA_31"/>
    <property type="match status" value="1"/>
</dbReference>
<dbReference type="GO" id="GO:0005829">
    <property type="term" value="C:cytosol"/>
    <property type="evidence" value="ECO:0007669"/>
    <property type="project" value="TreeGrafter"/>
</dbReference>
<evidence type="ECO:0000259" key="2">
    <source>
        <dbReference type="SMART" id="SM00382"/>
    </source>
</evidence>
<dbReference type="InterPro" id="IPR050625">
    <property type="entry name" value="ParA/MinD_ATPase"/>
</dbReference>
<dbReference type="PANTHER" id="PTHR43384">
    <property type="entry name" value="SEPTUM SITE-DETERMINING PROTEIN MIND HOMOLOG, CHLOROPLASTIC-RELATED"/>
    <property type="match status" value="1"/>
</dbReference>
<keyword evidence="4" id="KW-1185">Reference proteome</keyword>
<dbReference type="SUPFAM" id="SSF52540">
    <property type="entry name" value="P-loop containing nucleoside triphosphate hydrolases"/>
    <property type="match status" value="1"/>
</dbReference>